<accession>A0AAW1TD56</accession>
<dbReference type="InterPro" id="IPR004776">
    <property type="entry name" value="Mem_transp_PIN-like"/>
</dbReference>
<keyword evidence="7" id="KW-1185">Reference proteome</keyword>
<dbReference type="EMBL" id="JALJOV010000086">
    <property type="protein sequence ID" value="KAK9867454.1"/>
    <property type="molecule type" value="Genomic_DNA"/>
</dbReference>
<feature type="transmembrane region" description="Helical" evidence="5">
    <location>
        <begin position="462"/>
        <end position="481"/>
    </location>
</feature>
<gene>
    <name evidence="6" type="ORF">WJX84_005031</name>
</gene>
<keyword evidence="2 5" id="KW-0812">Transmembrane</keyword>
<sequence length="484" mass="52564">MICLVGALLAHQKILKPPGRQTLSQLIFFVFMPCLIFSKLSAAVDVKNLSTWWPLPANVFLGIMLGFGVGYCISVLLCVPRYLRMHIGCAVGFGNVGNLPLVMVGTLCRDPRLPFSAIIGPQCEAQGTAYIVFAFWIASIMQSCLVYNLFRLVPFNPPAHQATSPLQCAKGEESLQNGQAEEDQSNANVECGGSANPRHDEFVKFGKEVERINGPPHFHQPGVDSLLAHPSLALDTRQHVVCLEGVLSGPQPAQIHPQDSGQLDAMLQEASEDQQLLSRDDALTNGTRHNKPTSKWLHHAAGLHRWRRRLAAVVAAIPWQHILNAPTCSALLGLAVGCLTPVKNLLYNASSPLMVVEDGVVMLAGAALPCMLLVLGAILCRGPGQSDLRVHVIIGVVVAKLMLVPMLGAGVILICRRLGAFTEPDPLFLFLMLLIHCSPTAINIQTMATLCKSGEAEVSTLLFWQYICCVFTIPAFILLFLRLL</sequence>
<dbReference type="InterPro" id="IPR039305">
    <property type="entry name" value="PILS2/6"/>
</dbReference>
<dbReference type="AlphaFoldDB" id="A0AAW1TD56"/>
<dbReference type="Pfam" id="PF03547">
    <property type="entry name" value="Mem_trans"/>
    <property type="match status" value="1"/>
</dbReference>
<evidence type="ECO:0000313" key="7">
    <source>
        <dbReference type="Proteomes" id="UP001485043"/>
    </source>
</evidence>
<evidence type="ECO:0000256" key="4">
    <source>
        <dbReference type="ARBA" id="ARBA00023136"/>
    </source>
</evidence>
<feature type="transmembrane region" description="Helical" evidence="5">
    <location>
        <begin position="59"/>
        <end position="79"/>
    </location>
</feature>
<dbReference type="PANTHER" id="PTHR31419">
    <property type="entry name" value="PROTEIN PIN-LIKES 2"/>
    <property type="match status" value="1"/>
</dbReference>
<dbReference type="PANTHER" id="PTHR31419:SF1">
    <property type="entry name" value="PROTEIN PIN-LIKES 6"/>
    <property type="match status" value="1"/>
</dbReference>
<comment type="subcellular location">
    <subcellularLocation>
        <location evidence="1">Membrane</location>
        <topology evidence="1">Multi-pass membrane protein</topology>
    </subcellularLocation>
</comment>
<reference evidence="6 7" key="1">
    <citation type="journal article" date="2024" name="Nat. Commun.">
        <title>Phylogenomics reveals the evolutionary origins of lichenization in chlorophyte algae.</title>
        <authorList>
            <person name="Puginier C."/>
            <person name="Libourel C."/>
            <person name="Otte J."/>
            <person name="Skaloud P."/>
            <person name="Haon M."/>
            <person name="Grisel S."/>
            <person name="Petersen M."/>
            <person name="Berrin J.G."/>
            <person name="Delaux P.M."/>
            <person name="Dal Grande F."/>
            <person name="Keller J."/>
        </authorList>
    </citation>
    <scope>NUCLEOTIDE SEQUENCE [LARGE SCALE GENOMIC DNA]</scope>
    <source>
        <strain evidence="6 7">SAG 2523</strain>
    </source>
</reference>
<evidence type="ECO:0000256" key="1">
    <source>
        <dbReference type="ARBA" id="ARBA00004141"/>
    </source>
</evidence>
<proteinExistence type="predicted"/>
<dbReference type="Proteomes" id="UP001485043">
    <property type="component" value="Unassembled WGS sequence"/>
</dbReference>
<feature type="transmembrane region" description="Helical" evidence="5">
    <location>
        <begin position="127"/>
        <end position="150"/>
    </location>
</feature>
<feature type="transmembrane region" description="Helical" evidence="5">
    <location>
        <begin position="427"/>
        <end position="450"/>
    </location>
</feature>
<dbReference type="GO" id="GO:0080162">
    <property type="term" value="P:endoplasmic reticulum to cytosol auxin transport"/>
    <property type="evidence" value="ECO:0007669"/>
    <property type="project" value="InterPro"/>
</dbReference>
<feature type="transmembrane region" description="Helical" evidence="5">
    <location>
        <begin position="26"/>
        <end position="44"/>
    </location>
</feature>
<comment type="caution">
    <text evidence="6">The sequence shown here is derived from an EMBL/GenBank/DDBJ whole genome shotgun (WGS) entry which is preliminary data.</text>
</comment>
<evidence type="ECO:0008006" key="8">
    <source>
        <dbReference type="Google" id="ProtNLM"/>
    </source>
</evidence>
<evidence type="ECO:0000256" key="3">
    <source>
        <dbReference type="ARBA" id="ARBA00022989"/>
    </source>
</evidence>
<evidence type="ECO:0000256" key="5">
    <source>
        <dbReference type="SAM" id="Phobius"/>
    </source>
</evidence>
<organism evidence="6 7">
    <name type="scientific">Apatococcus fuscideae</name>
    <dbReference type="NCBI Taxonomy" id="2026836"/>
    <lineage>
        <taxon>Eukaryota</taxon>
        <taxon>Viridiplantae</taxon>
        <taxon>Chlorophyta</taxon>
        <taxon>core chlorophytes</taxon>
        <taxon>Trebouxiophyceae</taxon>
        <taxon>Chlorellales</taxon>
        <taxon>Chlorellaceae</taxon>
        <taxon>Apatococcus</taxon>
    </lineage>
</organism>
<protein>
    <recommendedName>
        <fullName evidence="8">PIN-like protein</fullName>
    </recommendedName>
</protein>
<evidence type="ECO:0000256" key="2">
    <source>
        <dbReference type="ARBA" id="ARBA00022692"/>
    </source>
</evidence>
<feature type="transmembrane region" description="Helical" evidence="5">
    <location>
        <begin position="360"/>
        <end position="379"/>
    </location>
</feature>
<dbReference type="GO" id="GO:0016020">
    <property type="term" value="C:membrane"/>
    <property type="evidence" value="ECO:0007669"/>
    <property type="project" value="UniProtKB-SubCell"/>
</dbReference>
<feature type="transmembrane region" description="Helical" evidence="5">
    <location>
        <begin position="391"/>
        <end position="415"/>
    </location>
</feature>
<keyword evidence="3 5" id="KW-1133">Transmembrane helix</keyword>
<evidence type="ECO:0000313" key="6">
    <source>
        <dbReference type="EMBL" id="KAK9867454.1"/>
    </source>
</evidence>
<name>A0AAW1TD56_9CHLO</name>
<keyword evidence="4 5" id="KW-0472">Membrane</keyword>
<feature type="transmembrane region" description="Helical" evidence="5">
    <location>
        <begin position="86"/>
        <end position="107"/>
    </location>
</feature>